<name>A0A8S8ZMG7_SORMA</name>
<gene>
    <name evidence="1" type="ORF">SMACR_07942</name>
</gene>
<proteinExistence type="predicted"/>
<evidence type="ECO:0000313" key="1">
    <source>
        <dbReference type="EMBL" id="KAA8631977.1"/>
    </source>
</evidence>
<dbReference type="EMBL" id="NMPR01000065">
    <property type="protein sequence ID" value="KAA8631977.1"/>
    <property type="molecule type" value="Genomic_DNA"/>
</dbReference>
<dbReference type="AlphaFoldDB" id="A0A8S8ZMG7"/>
<reference evidence="1 2" key="1">
    <citation type="submission" date="2017-07" db="EMBL/GenBank/DDBJ databases">
        <title>Genome sequence of the Sordaria macrospora wild type strain R19027.</title>
        <authorList>
            <person name="Nowrousian M."/>
            <person name="Teichert I."/>
            <person name="Kueck U."/>
        </authorList>
    </citation>
    <scope>NUCLEOTIDE SEQUENCE [LARGE SCALE GENOMIC DNA]</scope>
    <source>
        <strain evidence="1 2">R19027</strain>
        <tissue evidence="1">Mycelium</tissue>
    </source>
</reference>
<dbReference type="VEuPathDB" id="FungiDB:SMAC_07942"/>
<accession>A0A8S8ZMG7</accession>
<comment type="caution">
    <text evidence="1">The sequence shown here is derived from an EMBL/GenBank/DDBJ whole genome shotgun (WGS) entry which is preliminary data.</text>
</comment>
<protein>
    <submittedName>
        <fullName evidence="1">Uncharacterized protein</fullName>
    </submittedName>
</protein>
<dbReference type="Proteomes" id="UP000433876">
    <property type="component" value="Unassembled WGS sequence"/>
</dbReference>
<sequence>MADPFAVIEAAQTCIQVGKKVYKFCQNYHNASDNLYGVTVRLRSVIMQIETLGNALLDARNSPAKMEEVRGQAEMLFPGLEDYNQQIRGPGRPARPL</sequence>
<organism evidence="1 2">
    <name type="scientific">Sordaria macrospora</name>
    <dbReference type="NCBI Taxonomy" id="5147"/>
    <lineage>
        <taxon>Eukaryota</taxon>
        <taxon>Fungi</taxon>
        <taxon>Dikarya</taxon>
        <taxon>Ascomycota</taxon>
        <taxon>Pezizomycotina</taxon>
        <taxon>Sordariomycetes</taxon>
        <taxon>Sordariomycetidae</taxon>
        <taxon>Sordariales</taxon>
        <taxon>Sordariaceae</taxon>
        <taxon>Sordaria</taxon>
    </lineage>
</organism>
<evidence type="ECO:0000313" key="2">
    <source>
        <dbReference type="Proteomes" id="UP000433876"/>
    </source>
</evidence>